<proteinExistence type="predicted"/>
<dbReference type="EMBL" id="JARGDN010000004">
    <property type="protein sequence ID" value="MDG9733298.1"/>
    <property type="molecule type" value="Genomic_DNA"/>
</dbReference>
<evidence type="ECO:0000256" key="1">
    <source>
        <dbReference type="SAM" id="Phobius"/>
    </source>
</evidence>
<evidence type="ECO:0000313" key="3">
    <source>
        <dbReference type="EMBL" id="QEA42776.1"/>
    </source>
</evidence>
<keyword evidence="1" id="KW-0812">Transmembrane</keyword>
<accession>A0A5B8T1C4</accession>
<gene>
    <name evidence="3" type="ORF">FGL85_09820</name>
    <name evidence="2" type="ORF">P1N92_04085</name>
</gene>
<dbReference type="GeneID" id="64345156"/>
<reference evidence="2 5" key="2">
    <citation type="submission" date="2023-02" db="EMBL/GenBank/DDBJ databases">
        <title>Antimicrobial susceptibility testing and tentative epidemiological cut-off values for Lactobacillaceae family species intended for ingestion.</title>
        <authorList>
            <person name="Noehr-Meldgaard K."/>
            <person name="Struve C."/>
            <person name="Ingmer H."/>
            <person name="Koza A."/>
            <person name="Al-Nakeeb K."/>
            <person name="Agersoe Y."/>
        </authorList>
    </citation>
    <scope>NUCLEOTIDE SEQUENCE [LARGE SCALE GENOMIC DNA]</scope>
    <source>
        <strain evidence="2 5">DSM 20193</strain>
    </source>
</reference>
<dbReference type="EMBL" id="CP042383">
    <property type="protein sequence ID" value="QEA42776.1"/>
    <property type="molecule type" value="Genomic_DNA"/>
</dbReference>
<dbReference type="Proteomes" id="UP000321296">
    <property type="component" value="Chromosome"/>
</dbReference>
<sequence>MPAFIVAIFLTIVIVILIPDILIIEVAGGFLLVLGIVYLLWKVFGTDFNETESGICHSRIRKLLSQLTSLKVEKNK</sequence>
<dbReference type="AlphaFoldDB" id="A0A5B8T1C4"/>
<evidence type="ECO:0000313" key="2">
    <source>
        <dbReference type="EMBL" id="MDG9733298.1"/>
    </source>
</evidence>
<feature type="transmembrane region" description="Helical" evidence="1">
    <location>
        <begin position="6"/>
        <end position="39"/>
    </location>
</feature>
<protein>
    <submittedName>
        <fullName evidence="3">Uncharacterized protein</fullName>
    </submittedName>
</protein>
<dbReference type="RefSeq" id="WP_010291891.1">
    <property type="nucleotide sequence ID" value="NZ_CP042383.1"/>
</dbReference>
<dbReference type="Proteomes" id="UP001529201">
    <property type="component" value="Unassembled WGS sequence"/>
</dbReference>
<reference evidence="3 4" key="1">
    <citation type="submission" date="2019-06" db="EMBL/GenBank/DDBJ databases">
        <title>Genome analyses of bacteria isolated from kimchi.</title>
        <authorList>
            <person name="Lee S."/>
            <person name="Ahn S."/>
            <person name="Roh S."/>
        </authorList>
    </citation>
    <scope>NUCLEOTIDE SEQUENCE [LARGE SCALE GENOMIC DNA]</scope>
    <source>
        <strain evidence="3 4">CBA3630</strain>
    </source>
</reference>
<name>A0A5B8T1C4_LEUPS</name>
<dbReference type="KEGG" id="lpse:FGL85_09820"/>
<organism evidence="3 4">
    <name type="scientific">Leuconostoc pseudomesenteroides</name>
    <dbReference type="NCBI Taxonomy" id="33968"/>
    <lineage>
        <taxon>Bacteria</taxon>
        <taxon>Bacillati</taxon>
        <taxon>Bacillota</taxon>
        <taxon>Bacilli</taxon>
        <taxon>Lactobacillales</taxon>
        <taxon>Lactobacillaceae</taxon>
        <taxon>Leuconostoc</taxon>
    </lineage>
</organism>
<keyword evidence="5" id="KW-1185">Reference proteome</keyword>
<keyword evidence="1" id="KW-1133">Transmembrane helix</keyword>
<evidence type="ECO:0000313" key="4">
    <source>
        <dbReference type="Proteomes" id="UP000321296"/>
    </source>
</evidence>
<evidence type="ECO:0000313" key="5">
    <source>
        <dbReference type="Proteomes" id="UP001529201"/>
    </source>
</evidence>
<keyword evidence="1" id="KW-0472">Membrane</keyword>